<dbReference type="RefSeq" id="WP_091355595.1">
    <property type="nucleotide sequence ID" value="NZ_AP025284.1"/>
</dbReference>
<name>A0A1H9FKL2_9GAMM</name>
<dbReference type="GO" id="GO:0004497">
    <property type="term" value="F:monooxygenase activity"/>
    <property type="evidence" value="ECO:0007669"/>
    <property type="project" value="UniProtKB-KW"/>
</dbReference>
<dbReference type="Gene3D" id="3.30.70.100">
    <property type="match status" value="1"/>
</dbReference>
<dbReference type="Pfam" id="PF03992">
    <property type="entry name" value="ABM"/>
    <property type="match status" value="1"/>
</dbReference>
<dbReference type="InterPro" id="IPR011008">
    <property type="entry name" value="Dimeric_a/b-barrel"/>
</dbReference>
<keyword evidence="3" id="KW-1185">Reference proteome</keyword>
<keyword evidence="2" id="KW-0503">Monooxygenase</keyword>
<evidence type="ECO:0000313" key="2">
    <source>
        <dbReference type="EMBL" id="SEQ38335.1"/>
    </source>
</evidence>
<keyword evidence="2" id="KW-0560">Oxidoreductase</keyword>
<dbReference type="InterPro" id="IPR007138">
    <property type="entry name" value="ABM_dom"/>
</dbReference>
<dbReference type="OrthoDB" id="4463721at2"/>
<dbReference type="PROSITE" id="PS51725">
    <property type="entry name" value="ABM"/>
    <property type="match status" value="1"/>
</dbReference>
<reference evidence="3" key="1">
    <citation type="submission" date="2016-10" db="EMBL/GenBank/DDBJ databases">
        <authorList>
            <person name="Varghese N."/>
            <person name="Submissions S."/>
        </authorList>
    </citation>
    <scope>NUCLEOTIDE SEQUENCE [LARGE SCALE GENOMIC DNA]</scope>
    <source>
        <strain evidence="3">DSM 18887</strain>
    </source>
</reference>
<feature type="domain" description="ABM" evidence="1">
    <location>
        <begin position="2"/>
        <end position="91"/>
    </location>
</feature>
<dbReference type="EMBL" id="FOGB01000003">
    <property type="protein sequence ID" value="SEQ38335.1"/>
    <property type="molecule type" value="Genomic_DNA"/>
</dbReference>
<sequence>MIRVLIERHIADDLAEHYEKAARNTLQVATQAHGFISGESLKNSFDPNHRVVMATFRTIQDWQRWFSSEERKQIMEAIMPMLETEEKITILEH</sequence>
<protein>
    <submittedName>
        <fullName evidence="2">Heme-degrading monooxygenase HmoA</fullName>
    </submittedName>
</protein>
<accession>A0A1H9FKL2</accession>
<dbReference type="Proteomes" id="UP000198749">
    <property type="component" value="Unassembled WGS sequence"/>
</dbReference>
<gene>
    <name evidence="2" type="ORF">SAMN03080615_01306</name>
</gene>
<evidence type="ECO:0000259" key="1">
    <source>
        <dbReference type="PROSITE" id="PS51725"/>
    </source>
</evidence>
<dbReference type="STRING" id="355243.SAMN03080615_01306"/>
<dbReference type="AlphaFoldDB" id="A0A1H9FKL2"/>
<organism evidence="2 3">
    <name type="scientific">Amphritea atlantica</name>
    <dbReference type="NCBI Taxonomy" id="355243"/>
    <lineage>
        <taxon>Bacteria</taxon>
        <taxon>Pseudomonadati</taxon>
        <taxon>Pseudomonadota</taxon>
        <taxon>Gammaproteobacteria</taxon>
        <taxon>Oceanospirillales</taxon>
        <taxon>Oceanospirillaceae</taxon>
        <taxon>Amphritea</taxon>
    </lineage>
</organism>
<proteinExistence type="predicted"/>
<dbReference type="SUPFAM" id="SSF54909">
    <property type="entry name" value="Dimeric alpha+beta barrel"/>
    <property type="match status" value="1"/>
</dbReference>
<evidence type="ECO:0000313" key="3">
    <source>
        <dbReference type="Proteomes" id="UP000198749"/>
    </source>
</evidence>